<keyword evidence="6" id="KW-0732">Signal</keyword>
<dbReference type="Gene3D" id="3.30.200.20">
    <property type="entry name" value="Phosphorylase Kinase, domain 1"/>
    <property type="match status" value="1"/>
</dbReference>
<evidence type="ECO:0000259" key="22">
    <source>
        <dbReference type="PROSITE" id="PS50011"/>
    </source>
</evidence>
<dbReference type="GO" id="GO:0005524">
    <property type="term" value="F:ATP binding"/>
    <property type="evidence" value="ECO:0007669"/>
    <property type="project" value="UniProtKB-KW"/>
</dbReference>
<dbReference type="InterPro" id="IPR001480">
    <property type="entry name" value="Bulb-type_lectin_dom"/>
</dbReference>
<keyword evidence="5 21" id="KW-0812">Transmembrane</keyword>
<dbReference type="Pfam" id="PF01453">
    <property type="entry name" value="B_lectin"/>
    <property type="match status" value="1"/>
</dbReference>
<evidence type="ECO:0000256" key="13">
    <source>
        <dbReference type="ARBA" id="ARBA00023136"/>
    </source>
</evidence>
<dbReference type="InterPro" id="IPR011009">
    <property type="entry name" value="Kinase-like_dom_sf"/>
</dbReference>
<dbReference type="InterPro" id="IPR003609">
    <property type="entry name" value="Pan_app"/>
</dbReference>
<dbReference type="Proteomes" id="UP000241394">
    <property type="component" value="Chromosome LG20"/>
</dbReference>
<feature type="region of interest" description="Disordered" evidence="20">
    <location>
        <begin position="709"/>
        <end position="736"/>
    </location>
</feature>
<evidence type="ECO:0000259" key="24">
    <source>
        <dbReference type="PROSITE" id="PS50948"/>
    </source>
</evidence>
<dbReference type="CDD" id="cd00028">
    <property type="entry name" value="B_lectin"/>
    <property type="match status" value="1"/>
</dbReference>
<keyword evidence="14" id="KW-1015">Disulfide bond</keyword>
<keyword evidence="7 25" id="KW-0430">Lectin</keyword>
<evidence type="ECO:0000256" key="14">
    <source>
        <dbReference type="ARBA" id="ARBA00023157"/>
    </source>
</evidence>
<evidence type="ECO:0000259" key="23">
    <source>
        <dbReference type="PROSITE" id="PS50927"/>
    </source>
</evidence>
<comment type="similarity">
    <text evidence="19">Belongs to the protein kinase superfamily. Ser/Thr protein kinase family.</text>
</comment>
<keyword evidence="9 19" id="KW-0547">Nucleotide-binding</keyword>
<dbReference type="Pfam" id="PF00954">
    <property type="entry name" value="S_locus_glycop"/>
    <property type="match status" value="1"/>
</dbReference>
<keyword evidence="10 19" id="KW-0418">Kinase</keyword>
<comment type="catalytic activity">
    <reaction evidence="17 19">
        <text>L-threonyl-[protein] + ATP = O-phospho-L-threonyl-[protein] + ADP + H(+)</text>
        <dbReference type="Rhea" id="RHEA:46608"/>
        <dbReference type="Rhea" id="RHEA-COMP:11060"/>
        <dbReference type="Rhea" id="RHEA-COMP:11605"/>
        <dbReference type="ChEBI" id="CHEBI:15378"/>
        <dbReference type="ChEBI" id="CHEBI:30013"/>
        <dbReference type="ChEBI" id="CHEBI:30616"/>
        <dbReference type="ChEBI" id="CHEBI:61977"/>
        <dbReference type="ChEBI" id="CHEBI:456216"/>
        <dbReference type="EC" id="2.7.11.1"/>
    </reaction>
</comment>
<dbReference type="GO" id="GO:0106310">
    <property type="term" value="F:protein serine kinase activity"/>
    <property type="evidence" value="ECO:0007669"/>
    <property type="project" value="RHEA"/>
</dbReference>
<organism evidence="25 26">
    <name type="scientific">Actinidia chinensis var. chinensis</name>
    <name type="common">Chinese soft-hair kiwi</name>
    <dbReference type="NCBI Taxonomy" id="1590841"/>
    <lineage>
        <taxon>Eukaryota</taxon>
        <taxon>Viridiplantae</taxon>
        <taxon>Streptophyta</taxon>
        <taxon>Embryophyta</taxon>
        <taxon>Tracheophyta</taxon>
        <taxon>Spermatophyta</taxon>
        <taxon>Magnoliopsida</taxon>
        <taxon>eudicotyledons</taxon>
        <taxon>Gunneridae</taxon>
        <taxon>Pentapetalae</taxon>
        <taxon>asterids</taxon>
        <taxon>Ericales</taxon>
        <taxon>Actinidiaceae</taxon>
        <taxon>Actinidia</taxon>
    </lineage>
</organism>
<feature type="transmembrane region" description="Helical" evidence="21">
    <location>
        <begin position="423"/>
        <end position="446"/>
    </location>
</feature>
<dbReference type="Gene3D" id="1.10.510.10">
    <property type="entry name" value="Transferase(Phosphotransferase) domain 1"/>
    <property type="match status" value="2"/>
</dbReference>
<dbReference type="GO" id="GO:0048544">
    <property type="term" value="P:recognition of pollen"/>
    <property type="evidence" value="ECO:0007669"/>
    <property type="project" value="InterPro"/>
</dbReference>
<evidence type="ECO:0000256" key="4">
    <source>
        <dbReference type="ARBA" id="ARBA00022679"/>
    </source>
</evidence>
<keyword evidence="8" id="KW-0677">Repeat</keyword>
<dbReference type="OrthoDB" id="733107at2759"/>
<keyword evidence="11 19" id="KW-0067">ATP-binding</keyword>
<evidence type="ECO:0000256" key="1">
    <source>
        <dbReference type="ARBA" id="ARBA00004251"/>
    </source>
</evidence>
<evidence type="ECO:0000313" key="26">
    <source>
        <dbReference type="Proteomes" id="UP000241394"/>
    </source>
</evidence>
<comment type="caution">
    <text evidence="25">The sequence shown here is derived from an EMBL/GenBank/DDBJ whole genome shotgun (WGS) entry which is preliminary data.</text>
</comment>
<dbReference type="SUPFAM" id="SSF51110">
    <property type="entry name" value="alpha-D-mannose-specific plant lectins"/>
    <property type="match status" value="2"/>
</dbReference>
<sequence length="736" mass="82451">MLCEDRILFFSVGFLLFSVVISEIPLGSKLSVVENNYWTSSNGDFAIRFFNRSDQYSVGIHFNSNSIPLCKQTVVWVAGADLIVGNNSYFQLTRNGELVLFDSTRGVVAWTSKTSNSSVASAALLDSGSLVLLNIKREIVWQSFDTPTDTLLPGQNLSVNQTLRGASRNSVSSYYSLHLEGQLQLRWENNVVYWQSKSPPQTIPRAILGSDGTLQLLDQRSKVVWSVFGEDHNDSDVKLRFLRLDVDGNLRLYSWIDVLKSWRPVWQAIENQCDVFATCGLRGICVFNVSGSPLCRCPFTPTSNSNLKCLVPYGNECKSGSFMTAYEHTFLYEIYPPNKTIALASLQQCKSLCQEDPLCTAVSYTNDGTAQCRIMKTPYITGQSNPSLRSISFVKKCSDPIAALPVSPASSSSSQHRLCIPCLIGVGSATFVFFFVIQIGIGFYIYKKRTHILRKAALAYTGPDSKGLISLSFSEISELTGIFKHEIGPNMFKGTLPSNRPIIVKDLKDGMEGRKFRSTVLKIGSIYHRNLVHLEGYCCESNHRFLVYEFAENGSLATCMEDPKLCKRLTWVKRMEICLTVARAIAYLHTGCREFVSHGNLKCENVVLDENFEAKVSEFGLDRVHAETDVKDFGKMVVELVSGRREGDDFCEWAYEMWVKGEGEKVIDGRIEGGINIEQLEKVLRIAFWCLHVDEQMRPSMGEVTNVLEGTLSVDPPPPPFIPRRPQQEEEISESD</sequence>
<protein>
    <recommendedName>
        <fullName evidence="19">Receptor-like serine/threonine-protein kinase</fullName>
        <ecNumber evidence="19">2.7.11.1</ecNumber>
    </recommendedName>
</protein>
<feature type="domain" description="Protein kinase" evidence="22">
    <location>
        <begin position="455"/>
        <end position="736"/>
    </location>
</feature>
<evidence type="ECO:0000313" key="25">
    <source>
        <dbReference type="EMBL" id="PSS01808.1"/>
    </source>
</evidence>
<keyword evidence="2" id="KW-1003">Cell membrane</keyword>
<dbReference type="InterPro" id="IPR024171">
    <property type="entry name" value="SRK-like_kinase"/>
</dbReference>
<dbReference type="InterPro" id="IPR000719">
    <property type="entry name" value="Prot_kinase_dom"/>
</dbReference>
<accession>A0A2R6Q4L0</accession>
<evidence type="ECO:0000256" key="9">
    <source>
        <dbReference type="ARBA" id="ARBA00022741"/>
    </source>
</evidence>
<dbReference type="AlphaFoldDB" id="A0A2R6Q4L0"/>
<dbReference type="PANTHER" id="PTHR47974:SF13">
    <property type="entry name" value="G-TYPE LECTIN S-RECEPTOR-LIKE SERINE_THREONINE-PROTEIN KINASE SD3-1"/>
    <property type="match status" value="1"/>
</dbReference>
<evidence type="ECO:0000256" key="7">
    <source>
        <dbReference type="ARBA" id="ARBA00022734"/>
    </source>
</evidence>
<dbReference type="InterPro" id="IPR000858">
    <property type="entry name" value="S_locus_glycoprot_dom"/>
</dbReference>
<evidence type="ECO:0000256" key="17">
    <source>
        <dbReference type="ARBA" id="ARBA00047899"/>
    </source>
</evidence>
<feature type="domain" description="Bulb-type lectin" evidence="23">
    <location>
        <begin position="23"/>
        <end position="145"/>
    </location>
</feature>
<dbReference type="GO" id="GO:0004674">
    <property type="term" value="F:protein serine/threonine kinase activity"/>
    <property type="evidence" value="ECO:0007669"/>
    <property type="project" value="UniProtKB-KW"/>
</dbReference>
<gene>
    <name evidence="25" type="ORF">CEY00_Acc23166</name>
</gene>
<comment type="subcellular location">
    <subcellularLocation>
        <location evidence="1">Cell membrane</location>
        <topology evidence="1">Single-pass type I membrane protein</topology>
    </subcellularLocation>
</comment>
<evidence type="ECO:0000256" key="8">
    <source>
        <dbReference type="ARBA" id="ARBA00022737"/>
    </source>
</evidence>
<evidence type="ECO:0000256" key="2">
    <source>
        <dbReference type="ARBA" id="ARBA00022475"/>
    </source>
</evidence>
<dbReference type="Gene3D" id="3.50.4.10">
    <property type="entry name" value="Hepatocyte Growth Factor"/>
    <property type="match status" value="1"/>
</dbReference>
<name>A0A2R6Q4L0_ACTCC</name>
<dbReference type="SUPFAM" id="SSF56112">
    <property type="entry name" value="Protein kinase-like (PK-like)"/>
    <property type="match status" value="1"/>
</dbReference>
<keyword evidence="15 25" id="KW-0675">Receptor</keyword>
<dbReference type="SMART" id="SM00108">
    <property type="entry name" value="B_lectin"/>
    <property type="match status" value="1"/>
</dbReference>
<reference evidence="26" key="2">
    <citation type="journal article" date="2018" name="BMC Genomics">
        <title>A manually annotated Actinidia chinensis var. chinensis (kiwifruit) genome highlights the challenges associated with draft genomes and gene prediction in plants.</title>
        <authorList>
            <person name="Pilkington S.M."/>
            <person name="Crowhurst R."/>
            <person name="Hilario E."/>
            <person name="Nardozza S."/>
            <person name="Fraser L."/>
            <person name="Peng Y."/>
            <person name="Gunaseelan K."/>
            <person name="Simpson R."/>
            <person name="Tahir J."/>
            <person name="Deroles S.C."/>
            <person name="Templeton K."/>
            <person name="Luo Z."/>
            <person name="Davy M."/>
            <person name="Cheng C."/>
            <person name="McNeilage M."/>
            <person name="Scaglione D."/>
            <person name="Liu Y."/>
            <person name="Zhang Q."/>
            <person name="Datson P."/>
            <person name="De Silva N."/>
            <person name="Gardiner S.E."/>
            <person name="Bassett H."/>
            <person name="Chagne D."/>
            <person name="McCallum J."/>
            <person name="Dzierzon H."/>
            <person name="Deng C."/>
            <person name="Wang Y.Y."/>
            <person name="Barron L."/>
            <person name="Manako K."/>
            <person name="Bowen J."/>
            <person name="Foster T.M."/>
            <person name="Erridge Z.A."/>
            <person name="Tiffin H."/>
            <person name="Waite C.N."/>
            <person name="Davies K.M."/>
            <person name="Grierson E.P."/>
            <person name="Laing W.A."/>
            <person name="Kirk R."/>
            <person name="Chen X."/>
            <person name="Wood M."/>
            <person name="Montefiori M."/>
            <person name="Brummell D.A."/>
            <person name="Schwinn K.E."/>
            <person name="Catanach A."/>
            <person name="Fullerton C."/>
            <person name="Li D."/>
            <person name="Meiyalaghan S."/>
            <person name="Nieuwenhuizen N."/>
            <person name="Read N."/>
            <person name="Prakash R."/>
            <person name="Hunter D."/>
            <person name="Zhang H."/>
            <person name="McKenzie M."/>
            <person name="Knabel M."/>
            <person name="Harris A."/>
            <person name="Allan A.C."/>
            <person name="Gleave A."/>
            <person name="Chen A."/>
            <person name="Janssen B.J."/>
            <person name="Plunkett B."/>
            <person name="Ampomah-Dwamena C."/>
            <person name="Voogd C."/>
            <person name="Leif D."/>
            <person name="Lafferty D."/>
            <person name="Souleyre E.J.F."/>
            <person name="Varkonyi-Gasic E."/>
            <person name="Gambi F."/>
            <person name="Hanley J."/>
            <person name="Yao J.L."/>
            <person name="Cheung J."/>
            <person name="David K.M."/>
            <person name="Warren B."/>
            <person name="Marsh K."/>
            <person name="Snowden K.C."/>
            <person name="Lin-Wang K."/>
            <person name="Brian L."/>
            <person name="Martinez-Sanchez M."/>
            <person name="Wang M."/>
            <person name="Ileperuma N."/>
            <person name="Macnee N."/>
            <person name="Campin R."/>
            <person name="McAtee P."/>
            <person name="Drummond R.S.M."/>
            <person name="Espley R.V."/>
            <person name="Ireland H.S."/>
            <person name="Wu R."/>
            <person name="Atkinson R.G."/>
            <person name="Karunairetnam S."/>
            <person name="Bulley S."/>
            <person name="Chunkath S."/>
            <person name="Hanley Z."/>
            <person name="Storey R."/>
            <person name="Thrimawithana A.H."/>
            <person name="Thomson S."/>
            <person name="David C."/>
            <person name="Testolin R."/>
            <person name="Huang H."/>
            <person name="Hellens R.P."/>
            <person name="Schaffer R.J."/>
        </authorList>
    </citation>
    <scope>NUCLEOTIDE SEQUENCE [LARGE SCALE GENOMIC DNA]</scope>
    <source>
        <strain evidence="26">cv. Red5</strain>
    </source>
</reference>
<dbReference type="PROSITE" id="PS50927">
    <property type="entry name" value="BULB_LECTIN"/>
    <property type="match status" value="2"/>
</dbReference>
<evidence type="ECO:0000256" key="11">
    <source>
        <dbReference type="ARBA" id="ARBA00022840"/>
    </source>
</evidence>
<evidence type="ECO:0000256" key="16">
    <source>
        <dbReference type="ARBA" id="ARBA00023180"/>
    </source>
</evidence>
<dbReference type="Gramene" id="PSS01808">
    <property type="protein sequence ID" value="PSS01808"/>
    <property type="gene ID" value="CEY00_Acc23166"/>
</dbReference>
<dbReference type="InterPro" id="IPR001245">
    <property type="entry name" value="Ser-Thr/Tyr_kinase_cat_dom"/>
</dbReference>
<dbReference type="Pfam" id="PF07714">
    <property type="entry name" value="PK_Tyr_Ser-Thr"/>
    <property type="match status" value="1"/>
</dbReference>
<dbReference type="EMBL" id="NKQK01000020">
    <property type="protein sequence ID" value="PSS01808.1"/>
    <property type="molecule type" value="Genomic_DNA"/>
</dbReference>
<dbReference type="GO" id="GO:0005886">
    <property type="term" value="C:plasma membrane"/>
    <property type="evidence" value="ECO:0007669"/>
    <property type="project" value="UniProtKB-SubCell"/>
</dbReference>
<dbReference type="PIRSF" id="PIRSF000641">
    <property type="entry name" value="SRK"/>
    <property type="match status" value="1"/>
</dbReference>
<dbReference type="STRING" id="1590841.A0A2R6Q4L0"/>
<keyword evidence="26" id="KW-1185">Reference proteome</keyword>
<keyword evidence="4 19" id="KW-0808">Transferase</keyword>
<feature type="domain" description="Bulb-type lectin" evidence="23">
    <location>
        <begin position="148"/>
        <end position="265"/>
    </location>
</feature>
<keyword evidence="13 21" id="KW-0472">Membrane</keyword>
<dbReference type="InterPro" id="IPR036426">
    <property type="entry name" value="Bulb-type_lectin_dom_sf"/>
</dbReference>
<proteinExistence type="inferred from homology"/>
<dbReference type="SMART" id="SM00473">
    <property type="entry name" value="PAN_AP"/>
    <property type="match status" value="1"/>
</dbReference>
<evidence type="ECO:0000256" key="3">
    <source>
        <dbReference type="ARBA" id="ARBA00022527"/>
    </source>
</evidence>
<feature type="domain" description="Apple" evidence="24">
    <location>
        <begin position="317"/>
        <end position="397"/>
    </location>
</feature>
<keyword evidence="3 19" id="KW-0723">Serine/threonine-protein kinase</keyword>
<dbReference type="PROSITE" id="PS50011">
    <property type="entry name" value="PROTEIN_KINASE_DOM"/>
    <property type="match status" value="1"/>
</dbReference>
<dbReference type="FunCoup" id="A0A2R6Q4L0">
    <property type="interactions" value="736"/>
</dbReference>
<evidence type="ECO:0000256" key="10">
    <source>
        <dbReference type="ARBA" id="ARBA00022777"/>
    </source>
</evidence>
<dbReference type="InParanoid" id="A0A2R6Q4L0"/>
<keyword evidence="16" id="KW-0325">Glycoprotein</keyword>
<dbReference type="PANTHER" id="PTHR47974">
    <property type="entry name" value="OS07G0415500 PROTEIN"/>
    <property type="match status" value="1"/>
</dbReference>
<evidence type="ECO:0000256" key="15">
    <source>
        <dbReference type="ARBA" id="ARBA00023170"/>
    </source>
</evidence>
<evidence type="ECO:0000256" key="5">
    <source>
        <dbReference type="ARBA" id="ARBA00022692"/>
    </source>
</evidence>
<evidence type="ECO:0000256" key="20">
    <source>
        <dbReference type="SAM" id="MobiDB-lite"/>
    </source>
</evidence>
<dbReference type="Gene3D" id="2.90.10.10">
    <property type="entry name" value="Bulb-type lectin domain"/>
    <property type="match status" value="2"/>
</dbReference>
<evidence type="ECO:0000256" key="18">
    <source>
        <dbReference type="ARBA" id="ARBA00048679"/>
    </source>
</evidence>
<dbReference type="Pfam" id="PF00024">
    <property type="entry name" value="PAN_1"/>
    <property type="match status" value="1"/>
</dbReference>
<evidence type="ECO:0000256" key="6">
    <source>
        <dbReference type="ARBA" id="ARBA00022729"/>
    </source>
</evidence>
<dbReference type="FunFam" id="2.90.10.10:FF:000016">
    <property type="entry name" value="G-type lectin S-receptor-like serine/threonine-protein kinase"/>
    <property type="match status" value="1"/>
</dbReference>
<dbReference type="GO" id="GO:0030246">
    <property type="term" value="F:carbohydrate binding"/>
    <property type="evidence" value="ECO:0007669"/>
    <property type="project" value="UniProtKB-KW"/>
</dbReference>
<reference evidence="25 26" key="1">
    <citation type="submission" date="2017-07" db="EMBL/GenBank/DDBJ databases">
        <title>An improved, manually edited Actinidia chinensis var. chinensis (kiwifruit) genome highlights the challenges associated with draft genomes and gene prediction in plants.</title>
        <authorList>
            <person name="Pilkington S."/>
            <person name="Crowhurst R."/>
            <person name="Hilario E."/>
            <person name="Nardozza S."/>
            <person name="Fraser L."/>
            <person name="Peng Y."/>
            <person name="Gunaseelan K."/>
            <person name="Simpson R."/>
            <person name="Tahir J."/>
            <person name="Deroles S."/>
            <person name="Templeton K."/>
            <person name="Luo Z."/>
            <person name="Davy M."/>
            <person name="Cheng C."/>
            <person name="Mcneilage M."/>
            <person name="Scaglione D."/>
            <person name="Liu Y."/>
            <person name="Zhang Q."/>
            <person name="Datson P."/>
            <person name="De Silva N."/>
            <person name="Gardiner S."/>
            <person name="Bassett H."/>
            <person name="Chagne D."/>
            <person name="Mccallum J."/>
            <person name="Dzierzon H."/>
            <person name="Deng C."/>
            <person name="Wang Y.-Y."/>
            <person name="Barron N."/>
            <person name="Manako K."/>
            <person name="Bowen J."/>
            <person name="Foster T."/>
            <person name="Erridge Z."/>
            <person name="Tiffin H."/>
            <person name="Waite C."/>
            <person name="Davies K."/>
            <person name="Grierson E."/>
            <person name="Laing W."/>
            <person name="Kirk R."/>
            <person name="Chen X."/>
            <person name="Wood M."/>
            <person name="Montefiori M."/>
            <person name="Brummell D."/>
            <person name="Schwinn K."/>
            <person name="Catanach A."/>
            <person name="Fullerton C."/>
            <person name="Li D."/>
            <person name="Meiyalaghan S."/>
            <person name="Nieuwenhuizen N."/>
            <person name="Read N."/>
            <person name="Prakash R."/>
            <person name="Hunter D."/>
            <person name="Zhang H."/>
            <person name="Mckenzie M."/>
            <person name="Knabel M."/>
            <person name="Harris A."/>
            <person name="Allan A."/>
            <person name="Chen A."/>
            <person name="Janssen B."/>
            <person name="Plunkett B."/>
            <person name="Dwamena C."/>
            <person name="Voogd C."/>
            <person name="Leif D."/>
            <person name="Lafferty D."/>
            <person name="Souleyre E."/>
            <person name="Varkonyi-Gasic E."/>
            <person name="Gambi F."/>
            <person name="Hanley J."/>
            <person name="Yao J.-L."/>
            <person name="Cheung J."/>
            <person name="David K."/>
            <person name="Warren B."/>
            <person name="Marsh K."/>
            <person name="Snowden K."/>
            <person name="Lin-Wang K."/>
            <person name="Brian L."/>
            <person name="Martinez-Sanchez M."/>
            <person name="Wang M."/>
            <person name="Ileperuma N."/>
            <person name="Macnee N."/>
            <person name="Campin R."/>
            <person name="Mcatee P."/>
            <person name="Drummond R."/>
            <person name="Espley R."/>
            <person name="Ireland H."/>
            <person name="Wu R."/>
            <person name="Atkinson R."/>
            <person name="Karunairetnam S."/>
            <person name="Bulley S."/>
            <person name="Chunkath S."/>
            <person name="Hanley Z."/>
            <person name="Storey R."/>
            <person name="Thrimawithana A."/>
            <person name="Thomson S."/>
            <person name="David C."/>
            <person name="Testolin R."/>
        </authorList>
    </citation>
    <scope>NUCLEOTIDE SEQUENCE [LARGE SCALE GENOMIC DNA]</scope>
    <source>
        <strain evidence="26">cv. Red5</strain>
        <tissue evidence="25">Young leaf</tissue>
    </source>
</reference>
<dbReference type="PROSITE" id="PS50948">
    <property type="entry name" value="PAN"/>
    <property type="match status" value="1"/>
</dbReference>
<dbReference type="OMA" id="QKICVAC"/>
<comment type="catalytic activity">
    <reaction evidence="18 19">
        <text>L-seryl-[protein] + ATP = O-phospho-L-seryl-[protein] + ADP + H(+)</text>
        <dbReference type="Rhea" id="RHEA:17989"/>
        <dbReference type="Rhea" id="RHEA-COMP:9863"/>
        <dbReference type="Rhea" id="RHEA-COMP:11604"/>
        <dbReference type="ChEBI" id="CHEBI:15378"/>
        <dbReference type="ChEBI" id="CHEBI:29999"/>
        <dbReference type="ChEBI" id="CHEBI:30616"/>
        <dbReference type="ChEBI" id="CHEBI:83421"/>
        <dbReference type="ChEBI" id="CHEBI:456216"/>
        <dbReference type="EC" id="2.7.11.1"/>
    </reaction>
</comment>
<evidence type="ECO:0000256" key="19">
    <source>
        <dbReference type="PIRNR" id="PIRNR000641"/>
    </source>
</evidence>
<dbReference type="EC" id="2.7.11.1" evidence="19"/>
<evidence type="ECO:0000256" key="21">
    <source>
        <dbReference type="SAM" id="Phobius"/>
    </source>
</evidence>
<dbReference type="FunFam" id="1.10.510.10:FF:000846">
    <property type="entry name" value="G-type lectin S-receptor-like serine/threonine-protein kinase SD3-1"/>
    <property type="match status" value="1"/>
</dbReference>
<evidence type="ECO:0000256" key="12">
    <source>
        <dbReference type="ARBA" id="ARBA00022989"/>
    </source>
</evidence>
<keyword evidence="12 21" id="KW-1133">Transmembrane helix</keyword>